<evidence type="ECO:0000256" key="1">
    <source>
        <dbReference type="SAM" id="Coils"/>
    </source>
</evidence>
<proteinExistence type="predicted"/>
<dbReference type="Gene3D" id="1.10.287.1490">
    <property type="match status" value="1"/>
</dbReference>
<evidence type="ECO:0000259" key="3">
    <source>
        <dbReference type="Pfam" id="PF24481"/>
    </source>
</evidence>
<keyword evidence="5" id="KW-1185">Reference proteome</keyword>
<evidence type="ECO:0000313" key="5">
    <source>
        <dbReference type="Proteomes" id="UP001157091"/>
    </source>
</evidence>
<sequence length="265" mass="28262">MDRPVPVALICPERTVVATAPASDQLRLLDVQALDTRLQQLAHRRSASPSVAKVTEVEGRLADVHTSLVQSRTAAEDLRREVAKAEQDVEQVRTRAARDQQRLDSGAVGAKDAQALVAELASLARRQEALEEVELDVMERLEAHEAALAELESAHAQLVAEKEAAESERDAELGDIDGTVAEVAAERLKAADGIDAGLLALYDKVRAQAGGLGAAALRGRRCEGCRLELNPGDLRAIAAKGPDDIVRCEECGRILVRVEPAGPAA</sequence>
<feature type="domain" description="C4-type zinc ribbon" evidence="2">
    <location>
        <begin position="221"/>
        <end position="255"/>
    </location>
</feature>
<comment type="caution">
    <text evidence="4">The sequence shown here is derived from an EMBL/GenBank/DDBJ whole genome shotgun (WGS) entry which is preliminary data.</text>
</comment>
<dbReference type="InterPro" id="IPR056003">
    <property type="entry name" value="CT398_CC_hairpin"/>
</dbReference>
<evidence type="ECO:0000313" key="4">
    <source>
        <dbReference type="EMBL" id="GMA25639.1"/>
    </source>
</evidence>
<dbReference type="EMBL" id="BSUK01000001">
    <property type="protein sequence ID" value="GMA25639.1"/>
    <property type="molecule type" value="Genomic_DNA"/>
</dbReference>
<dbReference type="InterPro" id="IPR052376">
    <property type="entry name" value="Oxidative_Scav/Glycosyltrans"/>
</dbReference>
<dbReference type="Pfam" id="PF24481">
    <property type="entry name" value="CT398_CC"/>
    <property type="match status" value="1"/>
</dbReference>
<dbReference type="Pfam" id="PF02591">
    <property type="entry name" value="Zn_ribbon_9"/>
    <property type="match status" value="1"/>
</dbReference>
<name>A0ABQ6I789_9MICO</name>
<evidence type="ECO:0008006" key="6">
    <source>
        <dbReference type="Google" id="ProtNLM"/>
    </source>
</evidence>
<accession>A0ABQ6I789</accession>
<keyword evidence="1" id="KW-0175">Coiled coil</keyword>
<organism evidence="4 5">
    <name type="scientific">Luteimicrobium album</name>
    <dbReference type="NCBI Taxonomy" id="1054550"/>
    <lineage>
        <taxon>Bacteria</taxon>
        <taxon>Bacillati</taxon>
        <taxon>Actinomycetota</taxon>
        <taxon>Actinomycetes</taxon>
        <taxon>Micrococcales</taxon>
        <taxon>Luteimicrobium</taxon>
    </lineage>
</organism>
<gene>
    <name evidence="4" type="ORF">GCM10025864_33980</name>
</gene>
<dbReference type="InterPro" id="IPR003743">
    <property type="entry name" value="Zf-RING_7"/>
</dbReference>
<protein>
    <recommendedName>
        <fullName evidence="6">C4-type zinc ribbon domain-containing protein</fullName>
    </recommendedName>
</protein>
<dbReference type="Proteomes" id="UP001157091">
    <property type="component" value="Unassembled WGS sequence"/>
</dbReference>
<feature type="domain" description="CT398-like coiled coil hairpin" evidence="3">
    <location>
        <begin position="31"/>
        <end position="210"/>
    </location>
</feature>
<dbReference type="PANTHER" id="PTHR39082:SF1">
    <property type="entry name" value="SCAVENGER RECEPTOR CLASS A MEMBER 3"/>
    <property type="match status" value="1"/>
</dbReference>
<dbReference type="PANTHER" id="PTHR39082">
    <property type="entry name" value="PHOSPHOLIPASE C-BETA-2-RELATED"/>
    <property type="match status" value="1"/>
</dbReference>
<evidence type="ECO:0000259" key="2">
    <source>
        <dbReference type="Pfam" id="PF02591"/>
    </source>
</evidence>
<feature type="coiled-coil region" evidence="1">
    <location>
        <begin position="68"/>
        <end position="168"/>
    </location>
</feature>
<reference evidence="5" key="1">
    <citation type="journal article" date="2019" name="Int. J. Syst. Evol. Microbiol.">
        <title>The Global Catalogue of Microorganisms (GCM) 10K type strain sequencing project: providing services to taxonomists for standard genome sequencing and annotation.</title>
        <authorList>
            <consortium name="The Broad Institute Genomics Platform"/>
            <consortium name="The Broad Institute Genome Sequencing Center for Infectious Disease"/>
            <person name="Wu L."/>
            <person name="Ma J."/>
        </authorList>
    </citation>
    <scope>NUCLEOTIDE SEQUENCE [LARGE SCALE GENOMIC DNA]</scope>
    <source>
        <strain evidence="5">NBRC 106348</strain>
    </source>
</reference>